<reference evidence="1 2" key="1">
    <citation type="submission" date="2020-04" db="EMBL/GenBank/DDBJ databases">
        <authorList>
            <person name="De Canck E."/>
        </authorList>
    </citation>
    <scope>NUCLEOTIDE SEQUENCE [LARGE SCALE GENOMIC DNA]</scope>
    <source>
        <strain evidence="1 2">LMG 26858</strain>
    </source>
</reference>
<sequence length="1053" mass="112080">MDLAGHVRDGFVNAGMHAKGQAVARAVDGVEQGVEFVALVAHHVQYRAEDFARQLADVVDLDDGRRDEGAVAAFAVEFHLVHTVARGAHRLDVPLDAVARFRVDHGPHVHRQAVRVAHAKFAHGAAQHGQHVIGIVFLHAQHAQRGAALACRIEGRGQHVEHDLLGQGRGIHHHGVLAAGLGDQRNGVAVVVQAVRQRARDDARDVGGAGEHHAAHAGIGHQLRTHGFAAARQQLHGAGGYAGRAQDGHGLRRDQRRLFGGLGQHGIAGGQRGRDLAREDGQREVPGADAQHGAQRAVRVVAEFGFRLVGVIAQEIHGLAHLGYGVGQRLAGFAHDQAQQGLHLLFQQLRGAAQALRALGHRRGLPDRRGIGGGAQGGLGLVRLRLDDVAHHVAQIGGVADLDGAGGIPCLLALAQHGAGAPRNGGAGQQGRGQRAQAMLVAQIQARGVDPRTLLRIAIEFARQRNLFVRRAQRHDARGGLDGIGHQLFDRNGLVADQVHERGVGAVFQQAAHQVGQQGFMRADRRIDAAGTVELALRQRTHHLVVQRFAHAVQALELILAGIVVLPRQLIDRGQGVGVVRGELREHRLGRAQQLAGAGQVGHVGVDLARVDRIAFQAVDLGALDLAVPVGALDQAHHHAVAAAAGQVDHVVDHERRALLVGLDDEADAVPAVQLGLETERLQQVQRDLQAVGFFRVDVQADVVAARQHGQRLHARQQLGHHAFALAARIARMQRRQLDRNARALIDAAAGSGLADGVDGLLVRGVIAVGVLGRGRGLAQHVVGIAEAAGLHLAVVGQRLGNGLARHELFAHHAHGHVHALAHQRLAALADQPGQRLGQRLLAAHRHQLARDHQAPGGGVDEQGLRAAHVRLPVAAGDLVADQRVARGAVRNAQQRLGQAHERHAFLAGQRKFLDQAFDPAAAALAAQLPDQVGGHGVDLFQIGHAGLAQQQRHALGLGAPVGRGDGRAQHRLRLHVLAEFVERRRGRRMALARLVLAARVHAQVRHLGGQMAALDLVQIGKDRLLVQPVRRAVELLGGGLQPVAERVVDFNA</sequence>
<keyword evidence="2" id="KW-1185">Reference proteome</keyword>
<dbReference type="Proteomes" id="UP000494117">
    <property type="component" value="Unassembled WGS sequence"/>
</dbReference>
<protein>
    <submittedName>
        <fullName evidence="1">Uncharacterized protein</fullName>
    </submittedName>
</protein>
<accession>A0A6S7EWQ4</accession>
<dbReference type="EMBL" id="CADILG010000075">
    <property type="protein sequence ID" value="CAB3925919.1"/>
    <property type="molecule type" value="Genomic_DNA"/>
</dbReference>
<organism evidence="1 2">
    <name type="scientific">Achromobacter anxifer</name>
    <dbReference type="NCBI Taxonomy" id="1287737"/>
    <lineage>
        <taxon>Bacteria</taxon>
        <taxon>Pseudomonadati</taxon>
        <taxon>Pseudomonadota</taxon>
        <taxon>Betaproteobacteria</taxon>
        <taxon>Burkholderiales</taxon>
        <taxon>Alcaligenaceae</taxon>
        <taxon>Achromobacter</taxon>
    </lineage>
</organism>
<gene>
    <name evidence="1" type="ORF">LMG26858_05800</name>
</gene>
<evidence type="ECO:0000313" key="2">
    <source>
        <dbReference type="Proteomes" id="UP000494117"/>
    </source>
</evidence>
<proteinExistence type="predicted"/>
<dbReference type="AlphaFoldDB" id="A0A6S7EWQ4"/>
<evidence type="ECO:0000313" key="1">
    <source>
        <dbReference type="EMBL" id="CAB3925919.1"/>
    </source>
</evidence>
<name>A0A6S7EWQ4_9BURK</name>